<feature type="domain" description="Cytochrome c oxidase subunit IV bacterial aa3 type" evidence="2">
    <location>
        <begin position="8"/>
        <end position="44"/>
    </location>
</feature>
<dbReference type="Gene3D" id="1.20.5.160">
    <property type="entry name" value="Bacterial aa3 type cytochrome c oxidase subunit IV"/>
    <property type="match status" value="1"/>
</dbReference>
<keyword evidence="1" id="KW-0812">Transmembrane</keyword>
<evidence type="ECO:0000259" key="2">
    <source>
        <dbReference type="Pfam" id="PF07835"/>
    </source>
</evidence>
<dbReference type="Proteomes" id="UP000325122">
    <property type="component" value="Unassembled WGS sequence"/>
</dbReference>
<dbReference type="AlphaFoldDB" id="A0A5M6ZJI9"/>
<gene>
    <name evidence="3" type="ORF">F1654_06310</name>
</gene>
<proteinExistence type="predicted"/>
<dbReference type="InterPro" id="IPR036596">
    <property type="entry name" value="Cyt-C_aa3_sf"/>
</dbReference>
<accession>A0A5M6ZJI9</accession>
<dbReference type="InterPro" id="IPR012422">
    <property type="entry name" value="Cyt_c_oxidase_su4_bac-aa3"/>
</dbReference>
<dbReference type="EMBL" id="VWOJ01000002">
    <property type="protein sequence ID" value="KAA5803418.1"/>
    <property type="molecule type" value="Genomic_DNA"/>
</dbReference>
<reference evidence="3 4" key="1">
    <citation type="submission" date="2019-09" db="EMBL/GenBank/DDBJ databases">
        <authorList>
            <person name="Kevbrin V."/>
            <person name="Grouzdev D.S."/>
        </authorList>
    </citation>
    <scope>NUCLEOTIDE SEQUENCE [LARGE SCALE GENOMIC DNA]</scope>
    <source>
        <strain evidence="3 4">G-192</strain>
    </source>
</reference>
<protein>
    <submittedName>
        <fullName evidence="3">Aa3-type cytochrome c oxidase subunit IV</fullName>
    </submittedName>
</protein>
<evidence type="ECO:0000256" key="1">
    <source>
        <dbReference type="SAM" id="Phobius"/>
    </source>
</evidence>
<evidence type="ECO:0000313" key="4">
    <source>
        <dbReference type="Proteomes" id="UP000325122"/>
    </source>
</evidence>
<keyword evidence="1" id="KW-0472">Membrane</keyword>
<name>A0A5M6ZJI9_9PROT</name>
<dbReference type="RefSeq" id="WP_150022686.1">
    <property type="nucleotide sequence ID" value="NZ_VWOJ01000002.1"/>
</dbReference>
<keyword evidence="4" id="KW-1185">Reference proteome</keyword>
<feature type="transmembrane region" description="Helical" evidence="1">
    <location>
        <begin position="50"/>
        <end position="68"/>
    </location>
</feature>
<evidence type="ECO:0000313" key="3">
    <source>
        <dbReference type="EMBL" id="KAA5803418.1"/>
    </source>
</evidence>
<dbReference type="Pfam" id="PF07835">
    <property type="entry name" value="COX4_pro_2"/>
    <property type="match status" value="1"/>
</dbReference>
<dbReference type="SUPFAM" id="SSF81469">
    <property type="entry name" value="Bacterial aa3 type cytochrome c oxidase subunit IV"/>
    <property type="match status" value="1"/>
</dbReference>
<sequence>MAEDYTRGQMDITHQHDTFVGAMKVSVFITILLSLIVLYLTLVFAAGQGWVSALIVSLIAGGVSGLVLKQGALYWFSLGVLAVITVISGGVTMLIAGMMAGGQ</sequence>
<feature type="transmembrane region" description="Helical" evidence="1">
    <location>
        <begin position="75"/>
        <end position="100"/>
    </location>
</feature>
<comment type="caution">
    <text evidence="3">The sequence shown here is derived from an EMBL/GenBank/DDBJ whole genome shotgun (WGS) entry which is preliminary data.</text>
</comment>
<keyword evidence="1" id="KW-1133">Transmembrane helix</keyword>
<feature type="transmembrane region" description="Helical" evidence="1">
    <location>
        <begin position="21"/>
        <end position="44"/>
    </location>
</feature>
<organism evidence="3 4">
    <name type="scientific">Alkalicaulis satelles</name>
    <dbReference type="NCBI Taxonomy" id="2609175"/>
    <lineage>
        <taxon>Bacteria</taxon>
        <taxon>Pseudomonadati</taxon>
        <taxon>Pseudomonadota</taxon>
        <taxon>Alphaproteobacteria</taxon>
        <taxon>Maricaulales</taxon>
        <taxon>Maricaulaceae</taxon>
        <taxon>Alkalicaulis</taxon>
    </lineage>
</organism>